<comment type="cofactor">
    <cofactor evidence="1">
        <name>FAD</name>
        <dbReference type="ChEBI" id="CHEBI:57692"/>
    </cofactor>
</comment>
<dbReference type="Pfam" id="PF01593">
    <property type="entry name" value="Amino_oxidase"/>
    <property type="match status" value="1"/>
</dbReference>
<dbReference type="PANTHER" id="PTHR10742:SF410">
    <property type="entry name" value="LYSINE-SPECIFIC HISTONE DEMETHYLASE 2"/>
    <property type="match status" value="1"/>
</dbReference>
<evidence type="ECO:0000313" key="4">
    <source>
        <dbReference type="EMBL" id="CUR54555.1"/>
    </source>
</evidence>
<dbReference type="PANTHER" id="PTHR10742">
    <property type="entry name" value="FLAVIN MONOAMINE OXIDASE"/>
    <property type="match status" value="1"/>
</dbReference>
<feature type="domain" description="Amine oxidase" evidence="3">
    <location>
        <begin position="34"/>
        <end position="450"/>
    </location>
</feature>
<keyword evidence="2" id="KW-0560">Oxidoreductase</keyword>
<accession>A0A2P2BXS8</accession>
<evidence type="ECO:0000259" key="3">
    <source>
        <dbReference type="Pfam" id="PF01593"/>
    </source>
</evidence>
<dbReference type="AlphaFoldDB" id="A0A2P2BXS8"/>
<evidence type="ECO:0000256" key="1">
    <source>
        <dbReference type="ARBA" id="ARBA00001974"/>
    </source>
</evidence>
<organism evidence="4">
    <name type="scientific">metagenome</name>
    <dbReference type="NCBI Taxonomy" id="256318"/>
    <lineage>
        <taxon>unclassified sequences</taxon>
        <taxon>metagenomes</taxon>
    </lineage>
</organism>
<dbReference type="InterPro" id="IPR036188">
    <property type="entry name" value="FAD/NAD-bd_sf"/>
</dbReference>
<dbReference type="InterPro" id="IPR050281">
    <property type="entry name" value="Flavin_monoamine_oxidase"/>
</dbReference>
<dbReference type="PRINTS" id="PR00757">
    <property type="entry name" value="AMINEOXDASEF"/>
</dbReference>
<protein>
    <submittedName>
        <fullName evidence="4">Putative Monoamine oxidase</fullName>
    </submittedName>
</protein>
<dbReference type="InterPro" id="IPR002937">
    <property type="entry name" value="Amino_oxidase"/>
</dbReference>
<dbReference type="SUPFAM" id="SSF54373">
    <property type="entry name" value="FAD-linked reductases, C-terminal domain"/>
    <property type="match status" value="1"/>
</dbReference>
<dbReference type="InterPro" id="IPR001613">
    <property type="entry name" value="Flavin_amine_oxidase"/>
</dbReference>
<name>A0A2P2BXS8_9ZZZZ</name>
<sequence length="463" mass="47930">MDAGMAPLFDDGRPEIPGGVDGAVERVLVVGAGIAGLTVANALAHAGVECVVLEARDRIGGRLHTVDLAGSRVDLGGSWIHHPTGNPMHRFAQAAGIACRPATPLPTLTGFDCATGLRLSHDEVEATLTPELDGFTRALGPLRTQLGPNASAADGIEAFLAASGLTGDPLRRAAQGLRANVEADAAGAAERQSLEWLWTQEEYGGDYFGVQPEGGYATVVDAMAAGLDVRRDWAVSGVDVADGGVSVTSQSGGTERGSHVVVAVPLGVLKAGRPQFSPALPVERTEAVRRLGFGRYEKVLLAFDEPFWRRVGWSHLVLFTPDAAEPASWVLDLDAFGGGPVLACHTFHSATGHLGSPAASTRWVMDMLSGALGAPCPEPVAVMVTDWAGDACAEGSYTHVPPGCSNSDLDLLGRPVAGRLLFAGEHTQSARLGYADGAMTSGIREAKRLLGTAAVSLGPLSSS</sequence>
<reference evidence="4" key="1">
    <citation type="submission" date="2015-08" db="EMBL/GenBank/DDBJ databases">
        <authorList>
            <person name="Babu N.S."/>
            <person name="Beckwith C.J."/>
            <person name="Beseler K.G."/>
            <person name="Brison A."/>
            <person name="Carone J.V."/>
            <person name="Caskin T.P."/>
            <person name="Diamond M."/>
            <person name="Durham M.E."/>
            <person name="Foxe J.M."/>
            <person name="Go M."/>
            <person name="Henderson B.A."/>
            <person name="Jones I.B."/>
            <person name="McGettigan J.A."/>
            <person name="Micheletti S.J."/>
            <person name="Nasrallah M.E."/>
            <person name="Ortiz D."/>
            <person name="Piller C.R."/>
            <person name="Privatt S.R."/>
            <person name="Schneider S.L."/>
            <person name="Sharp S."/>
            <person name="Smith T.C."/>
            <person name="Stanton J.D."/>
            <person name="Ullery H.E."/>
            <person name="Wilson R.J."/>
            <person name="Serrano M.G."/>
            <person name="Buck G."/>
            <person name="Lee V."/>
            <person name="Wang Y."/>
            <person name="Carvalho R."/>
            <person name="Voegtly L."/>
            <person name="Shi R."/>
            <person name="Duckworth R."/>
            <person name="Johnson A."/>
            <person name="Loviza R."/>
            <person name="Walstead R."/>
            <person name="Shah Z."/>
            <person name="Kiflezghi M."/>
            <person name="Wade K."/>
            <person name="Ball S.L."/>
            <person name="Bradley K.W."/>
            <person name="Asai D.J."/>
            <person name="Bowman C.A."/>
            <person name="Russell D.A."/>
            <person name="Pope W.H."/>
            <person name="Jacobs-Sera D."/>
            <person name="Hendrix R.W."/>
            <person name="Hatfull G.F."/>
        </authorList>
    </citation>
    <scope>NUCLEOTIDE SEQUENCE</scope>
</reference>
<gene>
    <name evidence="4" type="ORF">NOCA2190012</name>
</gene>
<dbReference type="GO" id="GO:0016491">
    <property type="term" value="F:oxidoreductase activity"/>
    <property type="evidence" value="ECO:0007669"/>
    <property type="project" value="UniProtKB-KW"/>
</dbReference>
<proteinExistence type="predicted"/>
<evidence type="ECO:0000256" key="2">
    <source>
        <dbReference type="ARBA" id="ARBA00023002"/>
    </source>
</evidence>
<dbReference type="SUPFAM" id="SSF51905">
    <property type="entry name" value="FAD/NAD(P)-binding domain"/>
    <property type="match status" value="1"/>
</dbReference>
<dbReference type="Gene3D" id="3.50.50.60">
    <property type="entry name" value="FAD/NAD(P)-binding domain"/>
    <property type="match status" value="1"/>
</dbReference>
<dbReference type="EMBL" id="CZKA01000011">
    <property type="protein sequence ID" value="CUR54555.1"/>
    <property type="molecule type" value="Genomic_DNA"/>
</dbReference>